<keyword evidence="2" id="KW-1185">Reference proteome</keyword>
<dbReference type="Proteomes" id="UP000289734">
    <property type="component" value="Unassembled WGS sequence"/>
</dbReference>
<evidence type="ECO:0000313" key="2">
    <source>
        <dbReference type="Proteomes" id="UP000289734"/>
    </source>
</evidence>
<proteinExistence type="predicted"/>
<dbReference type="Pfam" id="PF13650">
    <property type="entry name" value="Asp_protease_2"/>
    <property type="match status" value="1"/>
</dbReference>
<dbReference type="Gene3D" id="2.40.70.10">
    <property type="entry name" value="Acid Proteases"/>
    <property type="match status" value="2"/>
</dbReference>
<name>A0A4Q1KX95_9FLAO</name>
<comment type="caution">
    <text evidence="1">The sequence shown here is derived from an EMBL/GenBank/DDBJ whole genome shotgun (WGS) entry which is preliminary data.</text>
</comment>
<dbReference type="OrthoDB" id="5166556at2"/>
<gene>
    <name evidence="1" type="ORF">EQG68_02550</name>
</gene>
<accession>A0A4Q1KX95</accession>
<reference evidence="2" key="1">
    <citation type="submission" date="2019-01" db="EMBL/GenBank/DDBJ databases">
        <title>Cytophagaceae bacterium strain CAR-16.</title>
        <authorList>
            <person name="Chen W.-M."/>
        </authorList>
    </citation>
    <scope>NUCLEOTIDE SEQUENCE [LARGE SCALE GENOMIC DNA]</scope>
    <source>
        <strain evidence="2">ICH-30</strain>
    </source>
</reference>
<organism evidence="1 2">
    <name type="scientific">Flavobacterium piscinae</name>
    <dbReference type="NCBI Taxonomy" id="2506424"/>
    <lineage>
        <taxon>Bacteria</taxon>
        <taxon>Pseudomonadati</taxon>
        <taxon>Bacteroidota</taxon>
        <taxon>Flavobacteriia</taxon>
        <taxon>Flavobacteriales</taxon>
        <taxon>Flavobacteriaceae</taxon>
        <taxon>Flavobacterium</taxon>
    </lineage>
</organism>
<evidence type="ECO:0000313" key="1">
    <source>
        <dbReference type="EMBL" id="RXR34807.1"/>
    </source>
</evidence>
<sequence>MKKTIILLSLIVLSCTQKEKEKELPILKTNSETLSIQEGNVLFPSIWKVSPELEWDEYTVNKFTGNKKISFCSDIDTLTFDVVPNNKYEFIVSYKDQKAKTRIITDTLNAGNLDMLALKYKRLNKDVNIKSDTIPFSIGVDNRIYIEGKVNNSKPLKLIFDTGANSFAITTSLIGDKVAMKLDGETLNNGSDGSSIKQTSSGNTVEVGNLVWDNIIFTSIDYKNRDFDIVMGWTAFADKIVEINYDKKILVIHSSLKTITKGYKKMETMMIDGIPYIKGAISVNIKNHSGWFEYDTGGNGSFYLSQKFTQTNKLNFSNLELKGTAISSGSQGAKFKSNVYHLPKLKMGDLETYEIPIYVAEKDPENLEYKDILGNDLLKRFNAIIDFKNYEVYLKPNQLLHSKYDL</sequence>
<protein>
    <recommendedName>
        <fullName evidence="3">Aspartyl protease</fullName>
    </recommendedName>
</protein>
<evidence type="ECO:0008006" key="3">
    <source>
        <dbReference type="Google" id="ProtNLM"/>
    </source>
</evidence>
<dbReference type="EMBL" id="SBKQ01000002">
    <property type="protein sequence ID" value="RXR34807.1"/>
    <property type="molecule type" value="Genomic_DNA"/>
</dbReference>
<dbReference type="AlphaFoldDB" id="A0A4Q1KX95"/>
<dbReference type="RefSeq" id="WP_129463214.1">
    <property type="nucleotide sequence ID" value="NZ_SBKQ01000002.1"/>
</dbReference>
<dbReference type="PROSITE" id="PS51257">
    <property type="entry name" value="PROKAR_LIPOPROTEIN"/>
    <property type="match status" value="1"/>
</dbReference>
<dbReference type="InterPro" id="IPR021109">
    <property type="entry name" value="Peptidase_aspartic_dom_sf"/>
</dbReference>